<protein>
    <submittedName>
        <fullName evidence="2">Uncharacterized protein</fullName>
    </submittedName>
</protein>
<keyword evidence="1" id="KW-0812">Transmembrane</keyword>
<feature type="transmembrane region" description="Helical" evidence="1">
    <location>
        <begin position="37"/>
        <end position="58"/>
    </location>
</feature>
<reference evidence="2" key="2">
    <citation type="submission" date="2023-01" db="EMBL/GenBank/DDBJ databases">
        <authorList>
            <person name="Sun Q."/>
            <person name="Evtushenko L."/>
        </authorList>
    </citation>
    <scope>NUCLEOTIDE SEQUENCE</scope>
    <source>
        <strain evidence="2">VKM Ac-1321</strain>
    </source>
</reference>
<evidence type="ECO:0000313" key="3">
    <source>
        <dbReference type="Proteomes" id="UP001143480"/>
    </source>
</evidence>
<name>A0A9W6KMH3_9ACTN</name>
<dbReference type="AlphaFoldDB" id="A0A9W6KMH3"/>
<evidence type="ECO:0000256" key="1">
    <source>
        <dbReference type="SAM" id="Phobius"/>
    </source>
</evidence>
<comment type="caution">
    <text evidence="2">The sequence shown here is derived from an EMBL/GenBank/DDBJ whole genome shotgun (WGS) entry which is preliminary data.</text>
</comment>
<reference evidence="2" key="1">
    <citation type="journal article" date="2014" name="Int. J. Syst. Evol. Microbiol.">
        <title>Complete genome sequence of Corynebacterium casei LMG S-19264T (=DSM 44701T), isolated from a smear-ripened cheese.</title>
        <authorList>
            <consortium name="US DOE Joint Genome Institute (JGI-PGF)"/>
            <person name="Walter F."/>
            <person name="Albersmeier A."/>
            <person name="Kalinowski J."/>
            <person name="Ruckert C."/>
        </authorList>
    </citation>
    <scope>NUCLEOTIDE SEQUENCE</scope>
    <source>
        <strain evidence="2">VKM Ac-1321</strain>
    </source>
</reference>
<gene>
    <name evidence="2" type="ORF">GCM10017581_053460</name>
</gene>
<dbReference type="EMBL" id="BSFP01000036">
    <property type="protein sequence ID" value="GLL03600.1"/>
    <property type="molecule type" value="Genomic_DNA"/>
</dbReference>
<evidence type="ECO:0000313" key="2">
    <source>
        <dbReference type="EMBL" id="GLL03600.1"/>
    </source>
</evidence>
<proteinExistence type="predicted"/>
<keyword evidence="1" id="KW-0472">Membrane</keyword>
<dbReference type="RefSeq" id="WP_261962071.1">
    <property type="nucleotide sequence ID" value="NZ_BAAAXA010000001.1"/>
</dbReference>
<accession>A0A9W6KMH3</accession>
<keyword evidence="3" id="KW-1185">Reference proteome</keyword>
<keyword evidence="1" id="KW-1133">Transmembrane helix</keyword>
<sequence>MDLKDAMYEASDTPPPTTIDVDRLIAGERRRTHGLRLAGVVAGLTVLALGATLMPRYFGDNLAPPVVAAAPGSSPRPTPSMIFSTQTVFPSHSGPGSSLPPITAPCSVPGAGAPPLRPVTEACDEATGRLAGSFGGNFQSLMGNEWPTPRFVRNPDVAVGYIAVREYNGGGHHFVLIVRLIASPIDLTTWSAANPCTANCPQVTAHGTTVSIADRTLWLGYRSDGTEVAVNVQNKGPDDAPITAEDLAQLGDAPEMTLYPTAG</sequence>
<dbReference type="Proteomes" id="UP001143480">
    <property type="component" value="Unassembled WGS sequence"/>
</dbReference>
<organism evidence="2 3">
    <name type="scientific">Dactylosporangium matsuzakiense</name>
    <dbReference type="NCBI Taxonomy" id="53360"/>
    <lineage>
        <taxon>Bacteria</taxon>
        <taxon>Bacillati</taxon>
        <taxon>Actinomycetota</taxon>
        <taxon>Actinomycetes</taxon>
        <taxon>Micromonosporales</taxon>
        <taxon>Micromonosporaceae</taxon>
        <taxon>Dactylosporangium</taxon>
    </lineage>
</organism>